<dbReference type="PANTHER" id="PTHR18929:SF132">
    <property type="entry name" value="PROTEIN DISULFIDE-ISOMERASE A3"/>
    <property type="match status" value="1"/>
</dbReference>
<dbReference type="Pfam" id="PF13848">
    <property type="entry name" value="Thioredoxin_6"/>
    <property type="match status" value="1"/>
</dbReference>
<dbReference type="NCBIfam" id="TIGR01130">
    <property type="entry name" value="ER_PDI_fam"/>
    <property type="match status" value="1"/>
</dbReference>
<dbReference type="GO" id="GO:0034976">
    <property type="term" value="P:response to endoplasmic reticulum stress"/>
    <property type="evidence" value="ECO:0007669"/>
    <property type="project" value="TreeGrafter"/>
</dbReference>
<dbReference type="Gene3D" id="3.40.30.10">
    <property type="entry name" value="Glutaredoxin"/>
    <property type="match status" value="4"/>
</dbReference>
<dbReference type="InterPro" id="IPR005788">
    <property type="entry name" value="PDI_thioredoxin-like_dom"/>
</dbReference>
<dbReference type="GeneID" id="37028411"/>
<dbReference type="AlphaFoldDB" id="A0A316ULP7"/>
<evidence type="ECO:0000256" key="5">
    <source>
        <dbReference type="ARBA" id="ARBA00012723"/>
    </source>
</evidence>
<evidence type="ECO:0000256" key="6">
    <source>
        <dbReference type="ARBA" id="ARBA00022729"/>
    </source>
</evidence>
<dbReference type="InterPro" id="IPR017937">
    <property type="entry name" value="Thioredoxin_CS"/>
</dbReference>
<evidence type="ECO:0000256" key="1">
    <source>
        <dbReference type="ARBA" id="ARBA00001182"/>
    </source>
</evidence>
<keyword evidence="10 15" id="KW-0413">Isomerase</keyword>
<accession>A0A316ULP7</accession>
<evidence type="ECO:0000313" key="19">
    <source>
        <dbReference type="Proteomes" id="UP000245884"/>
    </source>
</evidence>
<evidence type="ECO:0000256" key="11">
    <source>
        <dbReference type="ARBA" id="ARBA00023284"/>
    </source>
</evidence>
<keyword evidence="19" id="KW-1185">Reference proteome</keyword>
<name>A0A316ULP7_9BASI</name>
<keyword evidence="6 15" id="KW-0732">Signal</keyword>
<comment type="function">
    <text evidence="2">Participates in the folding of proteins containing disulfide bonds, may be involved in glycosylation, prolyl hydroxylation and triglyceride transfer.</text>
</comment>
<evidence type="ECO:0000256" key="9">
    <source>
        <dbReference type="ARBA" id="ARBA00023157"/>
    </source>
</evidence>
<dbReference type="FunFam" id="3.40.30.10:FF:000185">
    <property type="entry name" value="Protein disulfide-isomerase"/>
    <property type="match status" value="1"/>
</dbReference>
<feature type="disulfide bond" description="Redox-active" evidence="13">
    <location>
        <begin position="388"/>
        <end position="391"/>
    </location>
</feature>
<keyword evidence="9 13" id="KW-1015">Disulfide bond</keyword>
<feature type="signal peptide" evidence="15">
    <location>
        <begin position="1"/>
        <end position="20"/>
    </location>
</feature>
<dbReference type="GO" id="GO:0003756">
    <property type="term" value="F:protein disulfide isomerase activity"/>
    <property type="evidence" value="ECO:0007669"/>
    <property type="project" value="UniProtKB-EC"/>
</dbReference>
<organism evidence="18 19">
    <name type="scientific">Jaminaea rosea</name>
    <dbReference type="NCBI Taxonomy" id="1569628"/>
    <lineage>
        <taxon>Eukaryota</taxon>
        <taxon>Fungi</taxon>
        <taxon>Dikarya</taxon>
        <taxon>Basidiomycota</taxon>
        <taxon>Ustilaginomycotina</taxon>
        <taxon>Exobasidiomycetes</taxon>
        <taxon>Microstromatales</taxon>
        <taxon>Microstromatales incertae sedis</taxon>
        <taxon>Jaminaea</taxon>
    </lineage>
</organism>
<dbReference type="GO" id="GO:0005788">
    <property type="term" value="C:endoplasmic reticulum lumen"/>
    <property type="evidence" value="ECO:0007669"/>
    <property type="project" value="UniProtKB-SubCell"/>
</dbReference>
<dbReference type="OrthoDB" id="427280at2759"/>
<evidence type="ECO:0000256" key="10">
    <source>
        <dbReference type="ARBA" id="ARBA00023235"/>
    </source>
</evidence>
<evidence type="ECO:0000256" key="13">
    <source>
        <dbReference type="PIRSR" id="PIRSR605792-51"/>
    </source>
</evidence>
<dbReference type="Pfam" id="PF00085">
    <property type="entry name" value="Thioredoxin"/>
    <property type="match status" value="2"/>
</dbReference>
<dbReference type="PANTHER" id="PTHR18929">
    <property type="entry name" value="PROTEIN DISULFIDE ISOMERASE"/>
    <property type="match status" value="1"/>
</dbReference>
<evidence type="ECO:0000256" key="15">
    <source>
        <dbReference type="RuleBase" id="RU361130"/>
    </source>
</evidence>
<feature type="region of interest" description="Disordered" evidence="16">
    <location>
        <begin position="477"/>
        <end position="496"/>
    </location>
</feature>
<keyword evidence="7" id="KW-0677">Repeat</keyword>
<proteinExistence type="inferred from homology"/>
<evidence type="ECO:0000256" key="8">
    <source>
        <dbReference type="ARBA" id="ARBA00022824"/>
    </source>
</evidence>
<dbReference type="NCBIfam" id="TIGR01126">
    <property type="entry name" value="pdi_dom"/>
    <property type="match status" value="2"/>
</dbReference>
<dbReference type="EMBL" id="KZ819672">
    <property type="protein sequence ID" value="PWN26169.1"/>
    <property type="molecule type" value="Genomic_DNA"/>
</dbReference>
<evidence type="ECO:0000256" key="16">
    <source>
        <dbReference type="SAM" id="MobiDB-lite"/>
    </source>
</evidence>
<dbReference type="InterPro" id="IPR005792">
    <property type="entry name" value="Prot_disulphide_isomerase"/>
</dbReference>
<comment type="similarity">
    <text evidence="4 14">Belongs to the protein disulfide isomerase family.</text>
</comment>
<dbReference type="PRINTS" id="PR00421">
    <property type="entry name" value="THIOREDOXIN"/>
</dbReference>
<protein>
    <recommendedName>
        <fullName evidence="12 15">Protein disulfide-isomerase</fullName>
        <ecNumber evidence="5 15">5.3.4.1</ecNumber>
    </recommendedName>
</protein>
<dbReference type="EC" id="5.3.4.1" evidence="5 15"/>
<dbReference type="CDD" id="cd02981">
    <property type="entry name" value="PDI_b_family"/>
    <property type="match status" value="1"/>
</dbReference>
<evidence type="ECO:0000256" key="3">
    <source>
        <dbReference type="ARBA" id="ARBA00004319"/>
    </source>
</evidence>
<keyword evidence="8" id="KW-0256">Endoplasmic reticulum</keyword>
<comment type="subcellular location">
    <subcellularLocation>
        <location evidence="3">Endoplasmic reticulum lumen</location>
    </subcellularLocation>
</comment>
<dbReference type="InterPro" id="IPR036249">
    <property type="entry name" value="Thioredoxin-like_sf"/>
</dbReference>
<dbReference type="InterPro" id="IPR013766">
    <property type="entry name" value="Thioredoxin_domain"/>
</dbReference>
<dbReference type="STRING" id="1569628.A0A316ULP7"/>
<sequence length="496" mass="54042">MKFAQKALLAALSSAALVAGSEAPSDVLDLTESSFNSVVDPEPLMLVEFFAPWCGHCQALKPHYEEAATTLKDEGIKLAKVDCTVEEKVCSDQQVGGYPTLKVFRNGSPSDYAGTRKADGIISYMQKQALPAVSHVTSANLSDFKQKDKVVAVAFLSDGDSAERKVYTELADANRDDYMFGLVTDAEAAKAAGVTAPAVVLYRKFDEPEVKYDGEFNGEDIKAFLAAERVPLIDEVGPENFMTYFESGLPLAYYFTEPEAENLDTVLAGLKPLAKEHKGKMNFVWIDAVKFVNHAKGLNLRGESWPSFAIQDIQGSTKYPVDDLGKDPVQSIHDFTTQYLAGKLKPSIKSEPVPKEQDGPVHVLVADEFDLIFDEKKDVLVEFYAPWCGHCKKLAPTYDTLGEKYAAHKDKVMVAKMDATANDVPPSAGFQVQSFPTIKFKPAGSKAFVDFEGDRSLESFIDFISLNGKSGVKVSAEANDSGAAPVAEKAPSHEEL</sequence>
<dbReference type="CDD" id="cd02982">
    <property type="entry name" value="PDI_b'_family"/>
    <property type="match status" value="1"/>
</dbReference>
<dbReference type="FunFam" id="3.40.30.10:FF:000275">
    <property type="entry name" value="Protein disulfide-isomerase, putative"/>
    <property type="match status" value="1"/>
</dbReference>
<dbReference type="FunFam" id="3.40.30.10:FF:000139">
    <property type="entry name" value="Protein disulfide-isomerase"/>
    <property type="match status" value="1"/>
</dbReference>
<feature type="chain" id="PRO_5016193783" description="Protein disulfide-isomerase" evidence="15">
    <location>
        <begin position="21"/>
        <end position="496"/>
    </location>
</feature>
<dbReference type="RefSeq" id="XP_025360781.1">
    <property type="nucleotide sequence ID" value="XM_025506588.1"/>
</dbReference>
<dbReference type="PROSITE" id="PS51352">
    <property type="entry name" value="THIOREDOXIN_2"/>
    <property type="match status" value="2"/>
</dbReference>
<keyword evidence="11 13" id="KW-0676">Redox-active center</keyword>
<feature type="disulfide bond" description="Redox-active" evidence="13">
    <location>
        <begin position="54"/>
        <end position="57"/>
    </location>
</feature>
<dbReference type="CDD" id="cd02961">
    <property type="entry name" value="PDI_a_family"/>
    <property type="match status" value="1"/>
</dbReference>
<dbReference type="SUPFAM" id="SSF52833">
    <property type="entry name" value="Thioredoxin-like"/>
    <property type="match status" value="4"/>
</dbReference>
<evidence type="ECO:0000256" key="4">
    <source>
        <dbReference type="ARBA" id="ARBA00006347"/>
    </source>
</evidence>
<evidence type="ECO:0000259" key="17">
    <source>
        <dbReference type="PROSITE" id="PS51352"/>
    </source>
</evidence>
<comment type="catalytic activity">
    <reaction evidence="1 15">
        <text>Catalyzes the rearrangement of -S-S- bonds in proteins.</text>
        <dbReference type="EC" id="5.3.4.1"/>
    </reaction>
</comment>
<evidence type="ECO:0000313" key="18">
    <source>
        <dbReference type="EMBL" id="PWN26169.1"/>
    </source>
</evidence>
<evidence type="ECO:0000256" key="14">
    <source>
        <dbReference type="RuleBase" id="RU004208"/>
    </source>
</evidence>
<gene>
    <name evidence="18" type="ORF">BDZ90DRAFT_233311</name>
</gene>
<dbReference type="CDD" id="cd02995">
    <property type="entry name" value="PDI_a_PDI_a'_C"/>
    <property type="match status" value="1"/>
</dbReference>
<dbReference type="PROSITE" id="PS00194">
    <property type="entry name" value="THIOREDOXIN_1"/>
    <property type="match status" value="2"/>
</dbReference>
<dbReference type="FunFam" id="3.40.30.10:FF:000017">
    <property type="entry name" value="Protein disulfide-isomerase A4"/>
    <property type="match status" value="1"/>
</dbReference>
<feature type="domain" description="Thioredoxin" evidence="17">
    <location>
        <begin position="339"/>
        <end position="469"/>
    </location>
</feature>
<dbReference type="GO" id="GO:0006457">
    <property type="term" value="P:protein folding"/>
    <property type="evidence" value="ECO:0007669"/>
    <property type="project" value="TreeGrafter"/>
</dbReference>
<feature type="domain" description="Thioredoxin" evidence="17">
    <location>
        <begin position="17"/>
        <end position="130"/>
    </location>
</feature>
<reference evidence="18 19" key="1">
    <citation type="journal article" date="2018" name="Mol. Biol. Evol.">
        <title>Broad Genomic Sampling Reveals a Smut Pathogenic Ancestry of the Fungal Clade Ustilaginomycotina.</title>
        <authorList>
            <person name="Kijpornyongpan T."/>
            <person name="Mondo S.J."/>
            <person name="Barry K."/>
            <person name="Sandor L."/>
            <person name="Lee J."/>
            <person name="Lipzen A."/>
            <person name="Pangilinan J."/>
            <person name="LaButti K."/>
            <person name="Hainaut M."/>
            <person name="Henrissat B."/>
            <person name="Grigoriev I.V."/>
            <person name="Spatafora J.W."/>
            <person name="Aime M.C."/>
        </authorList>
    </citation>
    <scope>NUCLEOTIDE SEQUENCE [LARGE SCALE GENOMIC DNA]</scope>
    <source>
        <strain evidence="18 19">MCA 5214</strain>
    </source>
</reference>
<evidence type="ECO:0000256" key="12">
    <source>
        <dbReference type="ARBA" id="ARBA00039846"/>
    </source>
</evidence>
<dbReference type="Proteomes" id="UP000245884">
    <property type="component" value="Unassembled WGS sequence"/>
</dbReference>
<evidence type="ECO:0000256" key="2">
    <source>
        <dbReference type="ARBA" id="ARBA00002692"/>
    </source>
</evidence>
<evidence type="ECO:0000256" key="7">
    <source>
        <dbReference type="ARBA" id="ARBA00022737"/>
    </source>
</evidence>